<dbReference type="RefSeq" id="WP_348268992.1">
    <property type="nucleotide sequence ID" value="NZ_CP121194.1"/>
</dbReference>
<evidence type="ECO:0000313" key="7">
    <source>
        <dbReference type="EMBL" id="XBH14983.1"/>
    </source>
</evidence>
<dbReference type="FunFam" id="1.10.10.60:FF:000141">
    <property type="entry name" value="TetR family transcriptional regulator"/>
    <property type="match status" value="1"/>
</dbReference>
<sequence>MARPRSIQAHRKVVEAAAELFSEHGIDATSMDAIAESSGVSKATIYKHWPDKDALCLEVLGFVHGLDEKPPIFDSGDFRTDLIGQLRYQPAADRKAMKDKIWPHLMAYSARNRAFGAAWRAKVLEPARIGLAATIKRGEKLGALRTGIDPEVGIALLLGPMMYRHIFAQRLGQNAPKDLEVHVADAFLAAFAKQSRKDQKPSTRKQVRR</sequence>
<dbReference type="GO" id="GO:0000976">
    <property type="term" value="F:transcription cis-regulatory region binding"/>
    <property type="evidence" value="ECO:0007669"/>
    <property type="project" value="TreeGrafter"/>
</dbReference>
<feature type="domain" description="HTH tetR-type" evidence="5">
    <location>
        <begin position="7"/>
        <end position="67"/>
    </location>
</feature>
<dbReference type="SUPFAM" id="SSF46689">
    <property type="entry name" value="Homeodomain-like"/>
    <property type="match status" value="1"/>
</dbReference>
<evidence type="ECO:0000313" key="6">
    <source>
        <dbReference type="EMBL" id="XBH11500.1"/>
    </source>
</evidence>
<accession>A0AAU7DCW2</accession>
<dbReference type="EMBL" id="CP121194">
    <property type="protein sequence ID" value="XBH11500.1"/>
    <property type="molecule type" value="Genomic_DNA"/>
</dbReference>
<dbReference type="PROSITE" id="PS01081">
    <property type="entry name" value="HTH_TETR_1"/>
    <property type="match status" value="1"/>
</dbReference>
<dbReference type="PROSITE" id="PS50977">
    <property type="entry name" value="HTH_TETR_2"/>
    <property type="match status" value="1"/>
</dbReference>
<name>A0AAU7D1T9_9BACT</name>
<dbReference type="EMBL" id="CP121195">
    <property type="protein sequence ID" value="XBH14983.1"/>
    <property type="molecule type" value="Genomic_DNA"/>
</dbReference>
<dbReference type="InterPro" id="IPR036271">
    <property type="entry name" value="Tet_transcr_reg_TetR-rel_C_sf"/>
</dbReference>
<dbReference type="Pfam" id="PF00440">
    <property type="entry name" value="TetR_N"/>
    <property type="match status" value="1"/>
</dbReference>
<dbReference type="Gene3D" id="1.10.357.10">
    <property type="entry name" value="Tetracycline Repressor, domain 2"/>
    <property type="match status" value="1"/>
</dbReference>
<dbReference type="PANTHER" id="PTHR30055:SF148">
    <property type="entry name" value="TETR-FAMILY TRANSCRIPTIONAL REGULATOR"/>
    <property type="match status" value="1"/>
</dbReference>
<dbReference type="AlphaFoldDB" id="A0AAU7D1T9"/>
<dbReference type="SUPFAM" id="SSF48498">
    <property type="entry name" value="Tetracyclin repressor-like, C-terminal domain"/>
    <property type="match status" value="1"/>
</dbReference>
<accession>A0AAU7D1T9</accession>
<reference evidence="6" key="1">
    <citation type="submission" date="2023-03" db="EMBL/GenBank/DDBJ databases">
        <title>Edaphobacter sp.</title>
        <authorList>
            <person name="Huber K.J."/>
            <person name="Papendorf J."/>
            <person name="Pilke C."/>
            <person name="Bunk B."/>
            <person name="Sproeer C."/>
            <person name="Pester M."/>
        </authorList>
    </citation>
    <scope>NUCLEOTIDE SEQUENCE</scope>
    <source>
        <strain evidence="6">DSM 109919</strain>
        <strain evidence="7">DSM 109920</strain>
    </source>
</reference>
<dbReference type="InterPro" id="IPR011075">
    <property type="entry name" value="TetR_C"/>
</dbReference>
<dbReference type="Pfam" id="PF16859">
    <property type="entry name" value="TetR_C_11"/>
    <property type="match status" value="1"/>
</dbReference>
<protein>
    <submittedName>
        <fullName evidence="6">TetR/AcrR family transcriptional regulator</fullName>
    </submittedName>
</protein>
<dbReference type="InterPro" id="IPR009057">
    <property type="entry name" value="Homeodomain-like_sf"/>
</dbReference>
<proteinExistence type="predicted"/>
<evidence type="ECO:0000256" key="3">
    <source>
        <dbReference type="ARBA" id="ARBA00023163"/>
    </source>
</evidence>
<evidence type="ECO:0000256" key="2">
    <source>
        <dbReference type="ARBA" id="ARBA00023125"/>
    </source>
</evidence>
<dbReference type="PANTHER" id="PTHR30055">
    <property type="entry name" value="HTH-TYPE TRANSCRIPTIONAL REGULATOR RUTR"/>
    <property type="match status" value="1"/>
</dbReference>
<dbReference type="PRINTS" id="PR00455">
    <property type="entry name" value="HTHTETR"/>
</dbReference>
<keyword evidence="1" id="KW-0805">Transcription regulation</keyword>
<keyword evidence="2 4" id="KW-0238">DNA-binding</keyword>
<evidence type="ECO:0000259" key="5">
    <source>
        <dbReference type="PROSITE" id="PS50977"/>
    </source>
</evidence>
<dbReference type="InterPro" id="IPR001647">
    <property type="entry name" value="HTH_TetR"/>
</dbReference>
<evidence type="ECO:0000256" key="1">
    <source>
        <dbReference type="ARBA" id="ARBA00023015"/>
    </source>
</evidence>
<keyword evidence="3" id="KW-0804">Transcription</keyword>
<organism evidence="6">
    <name type="scientific">Edaphobacter paludis</name>
    <dbReference type="NCBI Taxonomy" id="3035702"/>
    <lineage>
        <taxon>Bacteria</taxon>
        <taxon>Pseudomonadati</taxon>
        <taxon>Acidobacteriota</taxon>
        <taxon>Terriglobia</taxon>
        <taxon>Terriglobales</taxon>
        <taxon>Acidobacteriaceae</taxon>
        <taxon>Edaphobacter</taxon>
    </lineage>
</organism>
<feature type="DNA-binding region" description="H-T-H motif" evidence="4">
    <location>
        <begin position="30"/>
        <end position="49"/>
    </location>
</feature>
<dbReference type="Gene3D" id="1.10.10.60">
    <property type="entry name" value="Homeodomain-like"/>
    <property type="match status" value="1"/>
</dbReference>
<dbReference type="GO" id="GO:0003700">
    <property type="term" value="F:DNA-binding transcription factor activity"/>
    <property type="evidence" value="ECO:0007669"/>
    <property type="project" value="TreeGrafter"/>
</dbReference>
<evidence type="ECO:0000256" key="4">
    <source>
        <dbReference type="PROSITE-ProRule" id="PRU00335"/>
    </source>
</evidence>
<dbReference type="KEGG" id="epl:P4G45_07185"/>
<gene>
    <name evidence="6" type="ORF">P4G45_07185</name>
    <name evidence="7" type="ORF">P8936_07420</name>
</gene>
<dbReference type="InterPro" id="IPR023772">
    <property type="entry name" value="DNA-bd_HTH_TetR-type_CS"/>
</dbReference>
<dbReference type="InterPro" id="IPR050109">
    <property type="entry name" value="HTH-type_TetR-like_transc_reg"/>
</dbReference>